<proteinExistence type="predicted"/>
<reference evidence="2" key="1">
    <citation type="journal article" date="2023" name="Front. Plant Sci.">
        <title>Chromosomal-level genome assembly of Melastoma candidum provides insights into trichome evolution.</title>
        <authorList>
            <person name="Zhong Y."/>
            <person name="Wu W."/>
            <person name="Sun C."/>
            <person name="Zou P."/>
            <person name="Liu Y."/>
            <person name="Dai S."/>
            <person name="Zhou R."/>
        </authorList>
    </citation>
    <scope>NUCLEOTIDE SEQUENCE [LARGE SCALE GENOMIC DNA]</scope>
</reference>
<dbReference type="Proteomes" id="UP001057402">
    <property type="component" value="Chromosome 4"/>
</dbReference>
<gene>
    <name evidence="1" type="ORF">MLD38_010883</name>
</gene>
<protein>
    <submittedName>
        <fullName evidence="1">Uncharacterized protein</fullName>
    </submittedName>
</protein>
<keyword evidence="2" id="KW-1185">Reference proteome</keyword>
<comment type="caution">
    <text evidence="1">The sequence shown here is derived from an EMBL/GenBank/DDBJ whole genome shotgun (WGS) entry which is preliminary data.</text>
</comment>
<accession>A0ACB9R2E7</accession>
<evidence type="ECO:0000313" key="2">
    <source>
        <dbReference type="Proteomes" id="UP001057402"/>
    </source>
</evidence>
<name>A0ACB9R2E7_9MYRT</name>
<sequence length="315" mass="34611">MDRWTGVLRVPVQPNRSPAAVYCRVAASLRLSAVPPPSANLMFFTGDRVEGSGNPVVDRLSDLSTIADVLVSKFGPSSNAWVIEAPAFHGPFSVYREFVPGTNRYGEPKSYDPSGLPASASLVSLLRNCLVQVEEEISKRKKDIAIGLVSSPLCCLPRTIILGFSKGGTVINQLVAELSQAEVLSLGLLCGRVPSTKEELLNSIEEVHYVDVGLNSSGAYITDGSVITRIAERVARGGKSIRFILHGTPRQWGDKKRAWIRREKDRLLRLLDSASRQTDRRITVTEKLYFADRPPDLQMHFEIIEKLEVDPVAGS</sequence>
<evidence type="ECO:0000313" key="1">
    <source>
        <dbReference type="EMBL" id="KAI4372683.1"/>
    </source>
</evidence>
<organism evidence="1 2">
    <name type="scientific">Melastoma candidum</name>
    <dbReference type="NCBI Taxonomy" id="119954"/>
    <lineage>
        <taxon>Eukaryota</taxon>
        <taxon>Viridiplantae</taxon>
        <taxon>Streptophyta</taxon>
        <taxon>Embryophyta</taxon>
        <taxon>Tracheophyta</taxon>
        <taxon>Spermatophyta</taxon>
        <taxon>Magnoliopsida</taxon>
        <taxon>eudicotyledons</taxon>
        <taxon>Gunneridae</taxon>
        <taxon>Pentapetalae</taxon>
        <taxon>rosids</taxon>
        <taxon>malvids</taxon>
        <taxon>Myrtales</taxon>
        <taxon>Melastomataceae</taxon>
        <taxon>Melastomatoideae</taxon>
        <taxon>Melastomateae</taxon>
        <taxon>Melastoma</taxon>
    </lineage>
</organism>
<dbReference type="EMBL" id="CM042883">
    <property type="protein sequence ID" value="KAI4372683.1"/>
    <property type="molecule type" value="Genomic_DNA"/>
</dbReference>